<feature type="transmembrane region" description="Helical" evidence="1">
    <location>
        <begin position="243"/>
        <end position="261"/>
    </location>
</feature>
<reference evidence="2 3" key="1">
    <citation type="submission" date="2019-07" db="EMBL/GenBank/DDBJ databases">
        <title>Draft genome sequence of Brevibacterium aurantiacum XU54 isolated from Xinjiang China.</title>
        <authorList>
            <person name="Xu X."/>
        </authorList>
    </citation>
    <scope>NUCLEOTIDE SEQUENCE [LARGE SCALE GENOMIC DNA]</scope>
    <source>
        <strain evidence="2 3">XU54</strain>
    </source>
</reference>
<evidence type="ECO:0000313" key="3">
    <source>
        <dbReference type="Proteomes" id="UP000316406"/>
    </source>
</evidence>
<dbReference type="Proteomes" id="UP000316406">
    <property type="component" value="Unassembled WGS sequence"/>
</dbReference>
<gene>
    <name evidence="2" type="ORF">FO013_04985</name>
</gene>
<dbReference type="SUPFAM" id="SSF52540">
    <property type="entry name" value="P-loop containing nucleoside triphosphate hydrolases"/>
    <property type="match status" value="1"/>
</dbReference>
<dbReference type="AlphaFoldDB" id="A0A556CJG8"/>
<feature type="transmembrane region" description="Helical" evidence="1">
    <location>
        <begin position="281"/>
        <end position="304"/>
    </location>
</feature>
<keyword evidence="3" id="KW-1185">Reference proteome</keyword>
<name>A0A556CJG8_BREAU</name>
<evidence type="ECO:0000313" key="2">
    <source>
        <dbReference type="EMBL" id="TSI17572.1"/>
    </source>
</evidence>
<keyword evidence="1" id="KW-0472">Membrane</keyword>
<accession>A0A556CJG8</accession>
<organism evidence="2 3">
    <name type="scientific">Brevibacterium aurantiacum</name>
    <dbReference type="NCBI Taxonomy" id="273384"/>
    <lineage>
        <taxon>Bacteria</taxon>
        <taxon>Bacillati</taxon>
        <taxon>Actinomycetota</taxon>
        <taxon>Actinomycetes</taxon>
        <taxon>Micrococcales</taxon>
        <taxon>Brevibacteriaceae</taxon>
        <taxon>Brevibacterium</taxon>
    </lineage>
</organism>
<sequence>MIDRLDEGQRWHSDDCAGLLRIDMGMDSFDSSHINVRTFVPTTQARLDPATFNQSAQAAIRVAAEKGSAALVVTKREAGVASYLVVDGDLNAHQAAGLVGRALGAKVETVDETWAENFKSSYISVLEVDEDTTIGRYAQVGADHLEFARQVAASLSVGDWVAVTFRSPTKRENKRWTKWLDFNAGHGSGSHHSRDTNAVIVSLFSGSHEGHDHSNTILTNVAGSMVGLDLDTHPRAVKSSRRLLIPQVAALLSLGVIGYRSAISAKVASLDGDFWVGLSAWVNPTMIFMVFGIVFAACAIVWYLRFSDRWPSSTRGLWLDMTAGVFPAPKRGSRRIRAPHKETLNPDKTIKREEFAGDYPLDRWSFKAAASVFTSIAAPASGALSGQSQTEMRIVPPPLLERVGPIVGTAPDDGNSAHLFASQLQYGVALIGERGSGKSQLARALFGFDILEQMCPSGLPGFPGEKNSLIAFENKGPDGAKHYLDWAAALGQTAVLIDVADTNTFGIDFTATGGSMSSRANEFVDALVYAFEDGAIQSRARTSLGQIFTLALAVEATPEITASANENLEPLEPVIESGRSFVYYAYVLSGGTGGGDVIAKRLHASIKAYAGDNPDNDAVVEAMTYGSYPFTKTPSERLKMFESSQTKLSQLAEMEGWFTPKRSKVTWHQVVTAFRPTVLNFGQSISGEQVAERNTKLMSSMALYTLQRQIERTCSGWEELKQWVSIYADELSLLAGSTAEPVVWFQDKGRSFGVRTIFATQRQTQLMSEVADMLLSMKTLIAYKQRNPDIIDKLVRILDPNGEDWRASDITSLPNFTAAVKTSTNVNDLPAFTLSVENFEAERAAFATRQGYQLPTTTEGAA</sequence>
<dbReference type="InterPro" id="IPR027417">
    <property type="entry name" value="P-loop_NTPase"/>
</dbReference>
<protein>
    <submittedName>
        <fullName evidence="2">Uncharacterized protein</fullName>
    </submittedName>
</protein>
<keyword evidence="1" id="KW-0812">Transmembrane</keyword>
<evidence type="ECO:0000256" key="1">
    <source>
        <dbReference type="SAM" id="Phobius"/>
    </source>
</evidence>
<comment type="caution">
    <text evidence="2">The sequence shown here is derived from an EMBL/GenBank/DDBJ whole genome shotgun (WGS) entry which is preliminary data.</text>
</comment>
<proteinExistence type="predicted"/>
<keyword evidence="1" id="KW-1133">Transmembrane helix</keyword>
<dbReference type="Gene3D" id="3.40.50.300">
    <property type="entry name" value="P-loop containing nucleotide triphosphate hydrolases"/>
    <property type="match status" value="1"/>
</dbReference>
<dbReference type="EMBL" id="VLTK01000003">
    <property type="protein sequence ID" value="TSI17572.1"/>
    <property type="molecule type" value="Genomic_DNA"/>
</dbReference>